<proteinExistence type="predicted"/>
<sequence length="48" mass="5027">MCYPTPCPTCGLTTWAGCGEHVDSVRAQVPDAQWCTCDAEAVTPTPVG</sequence>
<reference evidence="1 2" key="1">
    <citation type="submission" date="2020-08" db="EMBL/GenBank/DDBJ databases">
        <title>A Genomic Blueprint of the Chicken Gut Microbiome.</title>
        <authorList>
            <person name="Gilroy R."/>
            <person name="Ravi A."/>
            <person name="Getino M."/>
            <person name="Pursley I."/>
            <person name="Horton D.L."/>
            <person name="Alikhan N.-F."/>
            <person name="Baker D."/>
            <person name="Gharbi K."/>
            <person name="Hall N."/>
            <person name="Watson M."/>
            <person name="Adriaenssens E.M."/>
            <person name="Foster-Nyarko E."/>
            <person name="Jarju S."/>
            <person name="Secka A."/>
            <person name="Antonio M."/>
            <person name="Oren A."/>
            <person name="Chaudhuri R."/>
            <person name="La Ragione R.M."/>
            <person name="Hildebrand F."/>
            <person name="Pallen M.J."/>
        </authorList>
    </citation>
    <scope>NUCLEOTIDE SEQUENCE [LARGE SCALE GENOMIC DNA]</scope>
    <source>
        <strain evidence="1 2">Sa3CUA2</strain>
    </source>
</reference>
<dbReference type="RefSeq" id="WP_191783587.1">
    <property type="nucleotide sequence ID" value="NZ_JACSQV010000009.1"/>
</dbReference>
<dbReference type="EMBL" id="JACSQV010000009">
    <property type="protein sequence ID" value="MBD7918938.1"/>
    <property type="molecule type" value="Genomic_DNA"/>
</dbReference>
<dbReference type="PANTHER" id="PTHR34724:SF2">
    <property type="entry name" value="OS12G0596101 PROTEIN"/>
    <property type="match status" value="1"/>
</dbReference>
<comment type="caution">
    <text evidence="1">The sequence shown here is derived from an EMBL/GenBank/DDBJ whole genome shotgun (WGS) entry which is preliminary data.</text>
</comment>
<evidence type="ECO:0000313" key="2">
    <source>
        <dbReference type="Proteomes" id="UP000604241"/>
    </source>
</evidence>
<accession>A0ABR8QET4</accession>
<name>A0ABR8QET4_9CELL</name>
<dbReference type="PANTHER" id="PTHR34724">
    <property type="entry name" value="OS12G0596101 PROTEIN"/>
    <property type="match status" value="1"/>
</dbReference>
<dbReference type="Proteomes" id="UP000604241">
    <property type="component" value="Unassembled WGS sequence"/>
</dbReference>
<evidence type="ECO:0000313" key="1">
    <source>
        <dbReference type="EMBL" id="MBD7918938.1"/>
    </source>
</evidence>
<organism evidence="1 2">
    <name type="scientific">Cellulomonas avistercoris</name>
    <dbReference type="NCBI Taxonomy" id="2762242"/>
    <lineage>
        <taxon>Bacteria</taxon>
        <taxon>Bacillati</taxon>
        <taxon>Actinomycetota</taxon>
        <taxon>Actinomycetes</taxon>
        <taxon>Micrococcales</taxon>
        <taxon>Cellulomonadaceae</taxon>
        <taxon>Cellulomonas</taxon>
    </lineage>
</organism>
<gene>
    <name evidence="1" type="ORF">H9657_11705</name>
</gene>
<protein>
    <submittedName>
        <fullName evidence="1">Uncharacterized protein</fullName>
    </submittedName>
</protein>
<keyword evidence="2" id="KW-1185">Reference proteome</keyword>